<dbReference type="RefSeq" id="WP_207469325.1">
    <property type="nucleotide sequence ID" value="NZ_JAFNAW010000027.1"/>
</dbReference>
<dbReference type="GO" id="GO:0005524">
    <property type="term" value="F:ATP binding"/>
    <property type="evidence" value="ECO:0007669"/>
    <property type="project" value="UniProtKB-KW"/>
</dbReference>
<dbReference type="Proteomes" id="UP001595557">
    <property type="component" value="Unassembled WGS sequence"/>
</dbReference>
<feature type="domain" description="Histidine kinase/HSP90-like ATPase" evidence="2">
    <location>
        <begin position="29"/>
        <end position="130"/>
    </location>
</feature>
<evidence type="ECO:0000313" key="3">
    <source>
        <dbReference type="EMBL" id="MFC3167981.1"/>
    </source>
</evidence>
<organism evidence="3 4">
    <name type="scientific">Paracoccus fontiphilus</name>
    <dbReference type="NCBI Taxonomy" id="1815556"/>
    <lineage>
        <taxon>Bacteria</taxon>
        <taxon>Pseudomonadati</taxon>
        <taxon>Pseudomonadota</taxon>
        <taxon>Alphaproteobacteria</taxon>
        <taxon>Rhodobacterales</taxon>
        <taxon>Paracoccaceae</taxon>
        <taxon>Paracoccus</taxon>
    </lineage>
</organism>
<sequence>MESRAFHVECRLDAVDKTMETLCAFVGDALSPEGLIRLEIAVTEALNNIVLHGALPPEAGIAVVVRRADQDVAVEIRDPGPPVPADLFQAAPDLAEIDPLSESGRGIPLIAAMSDALDYRTTSGLNCLTLGFGNRSAE</sequence>
<reference evidence="4" key="1">
    <citation type="journal article" date="2019" name="Int. J. Syst. Evol. Microbiol.">
        <title>The Global Catalogue of Microorganisms (GCM) 10K type strain sequencing project: providing services to taxonomists for standard genome sequencing and annotation.</title>
        <authorList>
            <consortium name="The Broad Institute Genomics Platform"/>
            <consortium name="The Broad Institute Genome Sequencing Center for Infectious Disease"/>
            <person name="Wu L."/>
            <person name="Ma J."/>
        </authorList>
    </citation>
    <scope>NUCLEOTIDE SEQUENCE [LARGE SCALE GENOMIC DNA]</scope>
    <source>
        <strain evidence="4">KCTC 52239</strain>
    </source>
</reference>
<evidence type="ECO:0000256" key="1">
    <source>
        <dbReference type="ARBA" id="ARBA00022527"/>
    </source>
</evidence>
<dbReference type="PANTHER" id="PTHR35526:SF3">
    <property type="entry name" value="ANTI-SIGMA-F FACTOR RSBW"/>
    <property type="match status" value="1"/>
</dbReference>
<dbReference type="CDD" id="cd16936">
    <property type="entry name" value="HATPase_RsbW-like"/>
    <property type="match status" value="1"/>
</dbReference>
<accession>A0ABV7IE65</accession>
<comment type="caution">
    <text evidence="3">The sequence shown here is derived from an EMBL/GenBank/DDBJ whole genome shotgun (WGS) entry which is preliminary data.</text>
</comment>
<dbReference type="SUPFAM" id="SSF55874">
    <property type="entry name" value="ATPase domain of HSP90 chaperone/DNA topoisomerase II/histidine kinase"/>
    <property type="match status" value="1"/>
</dbReference>
<keyword evidence="3" id="KW-0067">ATP-binding</keyword>
<protein>
    <submittedName>
        <fullName evidence="3">ATP-binding protein</fullName>
    </submittedName>
</protein>
<dbReference type="InterPro" id="IPR050267">
    <property type="entry name" value="Anti-sigma-factor_SerPK"/>
</dbReference>
<evidence type="ECO:0000313" key="4">
    <source>
        <dbReference type="Proteomes" id="UP001595557"/>
    </source>
</evidence>
<keyword evidence="3" id="KW-0547">Nucleotide-binding</keyword>
<dbReference type="InterPro" id="IPR003594">
    <property type="entry name" value="HATPase_dom"/>
</dbReference>
<dbReference type="InterPro" id="IPR036890">
    <property type="entry name" value="HATPase_C_sf"/>
</dbReference>
<dbReference type="Pfam" id="PF13581">
    <property type="entry name" value="HATPase_c_2"/>
    <property type="match status" value="1"/>
</dbReference>
<evidence type="ECO:0000259" key="2">
    <source>
        <dbReference type="Pfam" id="PF13581"/>
    </source>
</evidence>
<keyword evidence="1" id="KW-0723">Serine/threonine-protein kinase</keyword>
<keyword evidence="1" id="KW-0418">Kinase</keyword>
<keyword evidence="1" id="KW-0808">Transferase</keyword>
<gene>
    <name evidence="3" type="ORF">ACFOD7_07970</name>
</gene>
<dbReference type="EMBL" id="JBHRTE010000037">
    <property type="protein sequence ID" value="MFC3167981.1"/>
    <property type="molecule type" value="Genomic_DNA"/>
</dbReference>
<name>A0ABV7IE65_9RHOB</name>
<dbReference type="PANTHER" id="PTHR35526">
    <property type="entry name" value="ANTI-SIGMA-F FACTOR RSBW-RELATED"/>
    <property type="match status" value="1"/>
</dbReference>
<proteinExistence type="predicted"/>
<keyword evidence="4" id="KW-1185">Reference proteome</keyword>
<dbReference type="Gene3D" id="3.30.565.10">
    <property type="entry name" value="Histidine kinase-like ATPase, C-terminal domain"/>
    <property type="match status" value="1"/>
</dbReference>